<organism evidence="2 3">
    <name type="scientific">Dorcoceras hygrometricum</name>
    <dbReference type="NCBI Taxonomy" id="472368"/>
    <lineage>
        <taxon>Eukaryota</taxon>
        <taxon>Viridiplantae</taxon>
        <taxon>Streptophyta</taxon>
        <taxon>Embryophyta</taxon>
        <taxon>Tracheophyta</taxon>
        <taxon>Spermatophyta</taxon>
        <taxon>Magnoliopsida</taxon>
        <taxon>eudicotyledons</taxon>
        <taxon>Gunneridae</taxon>
        <taxon>Pentapetalae</taxon>
        <taxon>asterids</taxon>
        <taxon>lamiids</taxon>
        <taxon>Lamiales</taxon>
        <taxon>Gesneriaceae</taxon>
        <taxon>Didymocarpoideae</taxon>
        <taxon>Trichosporeae</taxon>
        <taxon>Loxocarpinae</taxon>
        <taxon>Dorcoceras</taxon>
    </lineage>
</organism>
<keyword evidence="3" id="KW-1185">Reference proteome</keyword>
<protein>
    <submittedName>
        <fullName evidence="2">Linoleoyl-CoA desaturase (ISS)</fullName>
    </submittedName>
</protein>
<reference evidence="2 3" key="1">
    <citation type="journal article" date="2015" name="Proc. Natl. Acad. Sci. U.S.A.">
        <title>The resurrection genome of Boea hygrometrica: A blueprint for survival of dehydration.</title>
        <authorList>
            <person name="Xiao L."/>
            <person name="Yang G."/>
            <person name="Zhang L."/>
            <person name="Yang X."/>
            <person name="Zhao S."/>
            <person name="Ji Z."/>
            <person name="Zhou Q."/>
            <person name="Hu M."/>
            <person name="Wang Y."/>
            <person name="Chen M."/>
            <person name="Xu Y."/>
            <person name="Jin H."/>
            <person name="Xiao X."/>
            <person name="Hu G."/>
            <person name="Bao F."/>
            <person name="Hu Y."/>
            <person name="Wan P."/>
            <person name="Li L."/>
            <person name="Deng X."/>
            <person name="Kuang T."/>
            <person name="Xiang C."/>
            <person name="Zhu J.K."/>
            <person name="Oliver M.J."/>
            <person name="He Y."/>
        </authorList>
    </citation>
    <scope>NUCLEOTIDE SEQUENCE [LARGE SCALE GENOMIC DNA]</scope>
    <source>
        <strain evidence="3">cv. XS01</strain>
    </source>
</reference>
<dbReference type="EMBL" id="KV014419">
    <property type="protein sequence ID" value="KZV22222.1"/>
    <property type="molecule type" value="Genomic_DNA"/>
</dbReference>
<name>A0A2Z7ASN8_9LAMI</name>
<dbReference type="AlphaFoldDB" id="A0A2Z7ASN8"/>
<evidence type="ECO:0000256" key="1">
    <source>
        <dbReference type="SAM" id="MobiDB-lite"/>
    </source>
</evidence>
<dbReference type="Proteomes" id="UP000250235">
    <property type="component" value="Unassembled WGS sequence"/>
</dbReference>
<evidence type="ECO:0000313" key="2">
    <source>
        <dbReference type="EMBL" id="KZV22222.1"/>
    </source>
</evidence>
<feature type="compositionally biased region" description="Basic and acidic residues" evidence="1">
    <location>
        <begin position="86"/>
        <end position="102"/>
    </location>
</feature>
<evidence type="ECO:0000313" key="3">
    <source>
        <dbReference type="Proteomes" id="UP000250235"/>
    </source>
</evidence>
<sequence>MNDTGGLRDEIVCCWCCGNSGGGSGSRLPTAQRKFRISAGIRAWLQPESQGDWLFTVGGGRFVQSSPRPEARFLHQPALEGLTRSARTETPRNGDRNKSDQREICREMLLPNEFSWYPDHAFTT</sequence>
<feature type="region of interest" description="Disordered" evidence="1">
    <location>
        <begin position="78"/>
        <end position="102"/>
    </location>
</feature>
<accession>A0A2Z7ASN8</accession>
<proteinExistence type="predicted"/>
<gene>
    <name evidence="2" type="ORF">F511_34364</name>
</gene>